<protein>
    <recommendedName>
        <fullName evidence="10">Homeobox domain-containing protein</fullName>
    </recommendedName>
</protein>
<organism evidence="11 13">
    <name type="scientific">Punica granatum</name>
    <name type="common">Pomegranate</name>
    <dbReference type="NCBI Taxonomy" id="22663"/>
    <lineage>
        <taxon>Eukaryota</taxon>
        <taxon>Viridiplantae</taxon>
        <taxon>Streptophyta</taxon>
        <taxon>Embryophyta</taxon>
        <taxon>Tracheophyta</taxon>
        <taxon>Spermatophyta</taxon>
        <taxon>Magnoliopsida</taxon>
        <taxon>eudicotyledons</taxon>
        <taxon>Gunneridae</taxon>
        <taxon>Pentapetalae</taxon>
        <taxon>rosids</taxon>
        <taxon>malvids</taxon>
        <taxon>Myrtales</taxon>
        <taxon>Lythraceae</taxon>
        <taxon>Punica</taxon>
    </lineage>
</organism>
<feature type="region of interest" description="Disordered" evidence="9">
    <location>
        <begin position="460"/>
        <end position="516"/>
    </location>
</feature>
<dbReference type="PROSITE" id="PS50071">
    <property type="entry name" value="HOMEOBOX_2"/>
    <property type="match status" value="1"/>
</dbReference>
<dbReference type="GO" id="GO:0006355">
    <property type="term" value="P:regulation of DNA-templated transcription"/>
    <property type="evidence" value="ECO:0007669"/>
    <property type="project" value="InterPro"/>
</dbReference>
<evidence type="ECO:0000313" key="13">
    <source>
        <dbReference type="Proteomes" id="UP000197138"/>
    </source>
</evidence>
<feature type="domain" description="Homeobox" evidence="10">
    <location>
        <begin position="388"/>
        <end position="451"/>
    </location>
</feature>
<dbReference type="SUPFAM" id="SSF46689">
    <property type="entry name" value="Homeodomain-like"/>
    <property type="match status" value="1"/>
</dbReference>
<dbReference type="InterPro" id="IPR008422">
    <property type="entry name" value="KN_HD"/>
</dbReference>
<dbReference type="Pfam" id="PF07526">
    <property type="entry name" value="POX"/>
    <property type="match status" value="1"/>
</dbReference>
<gene>
    <name evidence="11" type="ORF">CDL15_Pgr003201</name>
    <name evidence="12" type="ORF">CRG98_036770</name>
</gene>
<reference evidence="12 14" key="3">
    <citation type="submission" date="2017-11" db="EMBL/GenBank/DDBJ databases">
        <title>De-novo sequencing of pomegranate (Punica granatum L.) genome.</title>
        <authorList>
            <person name="Akparov Z."/>
            <person name="Amiraslanov A."/>
            <person name="Hajiyeva S."/>
            <person name="Abbasov M."/>
            <person name="Kaur K."/>
            <person name="Hamwieh A."/>
            <person name="Solovyev V."/>
            <person name="Salamov A."/>
            <person name="Braich B."/>
            <person name="Kosarev P."/>
            <person name="Mahmoud A."/>
            <person name="Hajiyev E."/>
            <person name="Babayeva S."/>
            <person name="Izzatullayeva V."/>
            <person name="Mammadov A."/>
            <person name="Mammadov A."/>
            <person name="Sharifova S."/>
            <person name="Ojaghi J."/>
            <person name="Eynullazada K."/>
            <person name="Bayramov B."/>
            <person name="Abdulazimova A."/>
            <person name="Shahmuradov I."/>
        </authorList>
    </citation>
    <scope>NUCLEOTIDE SEQUENCE [LARGE SCALE GENOMIC DNA]</scope>
    <source>
        <strain evidence="12">AG2017</strain>
        <strain evidence="14">cv. AG2017</strain>
        <tissue evidence="12">Leaf</tissue>
    </source>
</reference>
<feature type="region of interest" description="Disordered" evidence="9">
    <location>
        <begin position="659"/>
        <end position="679"/>
    </location>
</feature>
<name>A0A218X2Y6_PUNGR</name>
<evidence type="ECO:0000256" key="5">
    <source>
        <dbReference type="ARBA" id="ARBA00023155"/>
    </source>
</evidence>
<evidence type="ECO:0000256" key="6">
    <source>
        <dbReference type="ARBA" id="ARBA00023163"/>
    </source>
</evidence>
<dbReference type="EMBL" id="PGOL01003125">
    <property type="protein sequence ID" value="PKI42972.1"/>
    <property type="molecule type" value="Genomic_DNA"/>
</dbReference>
<accession>A0A218X2Y6</accession>
<proteinExistence type="inferred from homology"/>
<dbReference type="InterPro" id="IPR001356">
    <property type="entry name" value="HD"/>
</dbReference>
<comment type="caution">
    <text evidence="11">The sequence shown here is derived from an EMBL/GenBank/DDBJ whole genome shotgun (WGS) entry which is preliminary data.</text>
</comment>
<keyword evidence="4 8" id="KW-0238">DNA-binding</keyword>
<dbReference type="FunFam" id="1.10.10.60:FF:000117">
    <property type="entry name" value="BEL1-like homeodomain protein 9"/>
    <property type="match status" value="1"/>
</dbReference>
<feature type="compositionally biased region" description="Basic and acidic residues" evidence="9">
    <location>
        <begin position="229"/>
        <end position="239"/>
    </location>
</feature>
<evidence type="ECO:0000256" key="1">
    <source>
        <dbReference type="ARBA" id="ARBA00004123"/>
    </source>
</evidence>
<comment type="similarity">
    <text evidence="2">Belongs to the TALE/BELL homeobox family.</text>
</comment>
<feature type="compositionally biased region" description="Low complexity" evidence="9">
    <location>
        <begin position="123"/>
        <end position="140"/>
    </location>
</feature>
<feature type="DNA-binding region" description="Homeobox" evidence="8">
    <location>
        <begin position="390"/>
        <end position="452"/>
    </location>
</feature>
<dbReference type="GO" id="GO:0005634">
    <property type="term" value="C:nucleus"/>
    <property type="evidence" value="ECO:0007669"/>
    <property type="project" value="UniProtKB-SubCell"/>
</dbReference>
<dbReference type="Proteomes" id="UP000197138">
    <property type="component" value="Unassembled WGS sequence"/>
</dbReference>
<dbReference type="CDD" id="cd00086">
    <property type="entry name" value="homeodomain"/>
    <property type="match status" value="1"/>
</dbReference>
<evidence type="ECO:0000259" key="10">
    <source>
        <dbReference type="PROSITE" id="PS50071"/>
    </source>
</evidence>
<dbReference type="GO" id="GO:0003677">
    <property type="term" value="F:DNA binding"/>
    <property type="evidence" value="ECO:0007669"/>
    <property type="project" value="UniProtKB-UniRule"/>
</dbReference>
<evidence type="ECO:0000256" key="3">
    <source>
        <dbReference type="ARBA" id="ARBA00023015"/>
    </source>
</evidence>
<feature type="compositionally biased region" description="Basic and acidic residues" evidence="9">
    <location>
        <begin position="460"/>
        <end position="485"/>
    </location>
</feature>
<sequence>MAAYFQHNSESQAGDGLQTLVLMNPPTYVQYSGEQPLPTQVSSLPGNNLIFLNSVASTSSFPQTSQHLVGIPLPPGSVTGDSNSQSMHHEMSPYHGFASRIHGNLWNPIDPAADATGLESTTPRSQQGLSLSLSSQQQRQPPLPNYGAFRSSERDQVAAASRPQASAVVSAEDIRLSPGGLSPAASGVTIGVSGMPSAVLSSKYLKAAQELLDEVVNVGHGIMHKKDKSKKDGEEKKMSGELTARPKTGDGSASGEGTSRKSGAELTAVERQEVQMKKAKLMTMLDEVEQRYRQYHHHMQVVVASFEQALGVGSARSYTSLALKTISKQFRCLRDAIAGQVKAASQSLGEEESSPQGKLQGTSRLKFVDHHFRQQQALQQLGMVPHNSNAWRPQRGLPERAVSVLRAWLFEHFLHPYPKDSDKQTLAKQTGLTRSQVSNWFINARVRLWKPMVEEMYLEETKENEKNESGDKPGKTGHKNNEDSTSKSCPPQNRTPSLSTSANSTSPMGGNLGTNTGFSLIGSSELEGIAQVGNKKLRSSQLLQAQAIEVDNKPRDLTNNEPEQLPLAMGFNDERQSRHNYPMLRGPANFIGGFEQYPIEDIGRFGAEQFTAPRFPGNGVSLTLGLPHCENLSIPGNHHHQNFLHGQSIQLGRRLEMGDEQHELSGLSSSGPNSSTAFEGMNIQNNRKRFAAQLMPDFVA</sequence>
<feature type="compositionally biased region" description="Low complexity" evidence="9">
    <location>
        <begin position="664"/>
        <end position="675"/>
    </location>
</feature>
<evidence type="ECO:0000256" key="8">
    <source>
        <dbReference type="PROSITE-ProRule" id="PRU00108"/>
    </source>
</evidence>
<dbReference type="InterPro" id="IPR009057">
    <property type="entry name" value="Homeodomain-like_sf"/>
</dbReference>
<feature type="compositionally biased region" description="Basic and acidic residues" evidence="9">
    <location>
        <begin position="258"/>
        <end position="271"/>
    </location>
</feature>
<feature type="region of interest" description="Disordered" evidence="9">
    <location>
        <begin position="112"/>
        <end position="183"/>
    </location>
</feature>
<dbReference type="OrthoDB" id="10056939at2759"/>
<feature type="compositionally biased region" description="Polar residues" evidence="9">
    <location>
        <begin position="486"/>
        <end position="516"/>
    </location>
</feature>
<dbReference type="Proteomes" id="UP000233551">
    <property type="component" value="Unassembled WGS sequence"/>
</dbReference>
<dbReference type="GeneID" id="116195380"/>
<dbReference type="InterPro" id="IPR006563">
    <property type="entry name" value="POX_dom"/>
</dbReference>
<keyword evidence="6" id="KW-0804">Transcription</keyword>
<evidence type="ECO:0000256" key="7">
    <source>
        <dbReference type="ARBA" id="ARBA00023242"/>
    </source>
</evidence>
<dbReference type="EMBL" id="MTKT01002492">
    <property type="protein sequence ID" value="OWM79030.1"/>
    <property type="molecule type" value="Genomic_DNA"/>
</dbReference>
<evidence type="ECO:0000313" key="14">
    <source>
        <dbReference type="Proteomes" id="UP000233551"/>
    </source>
</evidence>
<dbReference type="Pfam" id="PF05920">
    <property type="entry name" value="Homeobox_KN"/>
    <property type="match status" value="1"/>
</dbReference>
<dbReference type="STRING" id="22663.A0A218X2Y6"/>
<evidence type="ECO:0000256" key="2">
    <source>
        <dbReference type="ARBA" id="ARBA00006454"/>
    </source>
</evidence>
<reference evidence="13" key="1">
    <citation type="journal article" date="2017" name="Plant J.">
        <title>The pomegranate (Punica granatum L.) genome and the genomics of punicalagin biosynthesis.</title>
        <authorList>
            <person name="Qin G."/>
            <person name="Xu C."/>
            <person name="Ming R."/>
            <person name="Tang H."/>
            <person name="Guyot R."/>
            <person name="Kramer E.M."/>
            <person name="Hu Y."/>
            <person name="Yi X."/>
            <person name="Qi Y."/>
            <person name="Xu X."/>
            <person name="Gao Z."/>
            <person name="Pan H."/>
            <person name="Jian J."/>
            <person name="Tian Y."/>
            <person name="Yue Z."/>
            <person name="Xu Y."/>
        </authorList>
    </citation>
    <scope>NUCLEOTIDE SEQUENCE [LARGE SCALE GENOMIC DNA]</scope>
    <source>
        <strain evidence="13">cv. Dabenzi</strain>
    </source>
</reference>
<feature type="region of interest" description="Disordered" evidence="9">
    <location>
        <begin position="223"/>
        <end position="271"/>
    </location>
</feature>
<comment type="subcellular location">
    <subcellularLocation>
        <location evidence="1 8">Nucleus</location>
    </subcellularLocation>
</comment>
<dbReference type="InterPro" id="IPR050224">
    <property type="entry name" value="TALE_homeobox"/>
</dbReference>
<evidence type="ECO:0000256" key="9">
    <source>
        <dbReference type="SAM" id="MobiDB-lite"/>
    </source>
</evidence>
<dbReference type="AlphaFoldDB" id="A0A218X2Y6"/>
<keyword evidence="7 8" id="KW-0539">Nucleus</keyword>
<reference evidence="11" key="2">
    <citation type="submission" date="2017-06" db="EMBL/GenBank/DDBJ databases">
        <title>The pomegranate genome and the genomics of punicalagin biosynthesis.</title>
        <authorList>
            <person name="Xu C."/>
        </authorList>
    </citation>
    <scope>NUCLEOTIDE SEQUENCE [LARGE SCALE GENOMIC DNA]</scope>
    <source>
        <tissue evidence="11">Fresh leaf</tissue>
    </source>
</reference>
<dbReference type="SMART" id="SM00574">
    <property type="entry name" value="POX"/>
    <property type="match status" value="1"/>
</dbReference>
<evidence type="ECO:0000313" key="12">
    <source>
        <dbReference type="EMBL" id="PKI42972.1"/>
    </source>
</evidence>
<keyword evidence="3" id="KW-0805">Transcription regulation</keyword>
<evidence type="ECO:0000313" key="11">
    <source>
        <dbReference type="EMBL" id="OWM79030.1"/>
    </source>
</evidence>
<dbReference type="PANTHER" id="PTHR11850">
    <property type="entry name" value="HOMEOBOX PROTEIN TRANSCRIPTION FACTORS"/>
    <property type="match status" value="1"/>
</dbReference>
<evidence type="ECO:0000256" key="4">
    <source>
        <dbReference type="ARBA" id="ARBA00023125"/>
    </source>
</evidence>
<keyword evidence="14" id="KW-1185">Reference proteome</keyword>
<dbReference type="Gene3D" id="1.10.10.60">
    <property type="entry name" value="Homeodomain-like"/>
    <property type="match status" value="1"/>
</dbReference>
<keyword evidence="5 8" id="KW-0371">Homeobox</keyword>
<dbReference type="SMART" id="SM00389">
    <property type="entry name" value="HOX"/>
    <property type="match status" value="1"/>
</dbReference>